<protein>
    <submittedName>
        <fullName evidence="5">4Fe-4S dicluster domain-containing protein</fullName>
    </submittedName>
</protein>
<keyword evidence="2" id="KW-0408">Iron</keyword>
<dbReference type="PROSITE" id="PS00198">
    <property type="entry name" value="4FE4S_FER_1"/>
    <property type="match status" value="1"/>
</dbReference>
<dbReference type="InterPro" id="IPR009051">
    <property type="entry name" value="Helical_ferredxn"/>
</dbReference>
<dbReference type="InterPro" id="IPR017896">
    <property type="entry name" value="4Fe4S_Fe-S-bd"/>
</dbReference>
<sequence length="164" mass="18847">MSEAKVFDYQFKYRVASRPGGEGLLSCFACGVCTAGCPVSEVEGDFNPRRIIHQILLGEQEELLQSEYIWLCVGCYRCTAHCPQDVEFTNLLKVLRELAVEEGTVSAEWKKVVDEVDRRTQELRRALIKYLWNKGINSLEEFERFYREEIAKLGWVEGEGSNAR</sequence>
<accession>A0ABZ2YG22</accession>
<dbReference type="InterPro" id="IPR051460">
    <property type="entry name" value="HdrC_iron-sulfur_subunit"/>
</dbReference>
<keyword evidence="3" id="KW-0411">Iron-sulfur</keyword>
<evidence type="ECO:0000256" key="1">
    <source>
        <dbReference type="ARBA" id="ARBA00022723"/>
    </source>
</evidence>
<feature type="domain" description="4Fe-4S ferredoxin-type" evidence="4">
    <location>
        <begin position="24"/>
        <end position="86"/>
    </location>
</feature>
<proteinExistence type="predicted"/>
<dbReference type="Gene3D" id="1.10.1060.10">
    <property type="entry name" value="Alpha-helical ferredoxin"/>
    <property type="match status" value="1"/>
</dbReference>
<evidence type="ECO:0000256" key="3">
    <source>
        <dbReference type="ARBA" id="ARBA00023014"/>
    </source>
</evidence>
<evidence type="ECO:0000259" key="4">
    <source>
        <dbReference type="Pfam" id="PF13183"/>
    </source>
</evidence>
<dbReference type="Pfam" id="PF13183">
    <property type="entry name" value="Fer4_8"/>
    <property type="match status" value="1"/>
</dbReference>
<evidence type="ECO:0000256" key="2">
    <source>
        <dbReference type="ARBA" id="ARBA00023004"/>
    </source>
</evidence>
<dbReference type="PANTHER" id="PTHR43255">
    <property type="entry name" value="IRON-SULFUR-BINDING OXIDOREDUCTASE FADF-RELATED-RELATED"/>
    <property type="match status" value="1"/>
</dbReference>
<evidence type="ECO:0000313" key="5">
    <source>
        <dbReference type="EMBL" id="WZL76660.1"/>
    </source>
</evidence>
<dbReference type="RefSeq" id="WP_369018825.1">
    <property type="nucleotide sequence ID" value="NZ_CP121689.1"/>
</dbReference>
<dbReference type="InterPro" id="IPR017900">
    <property type="entry name" value="4Fe4S_Fe_S_CS"/>
</dbReference>
<dbReference type="EMBL" id="CP121689">
    <property type="protein sequence ID" value="WZL76660.1"/>
    <property type="molecule type" value="Genomic_DNA"/>
</dbReference>
<gene>
    <name evidence="5" type="ORF">QBE54_02690</name>
</gene>
<organism evidence="5 6">
    <name type="scientific">Thermatribacter velox</name>
    <dbReference type="NCBI Taxonomy" id="3039681"/>
    <lineage>
        <taxon>Bacteria</taxon>
        <taxon>Pseudomonadati</taxon>
        <taxon>Atribacterota</taxon>
        <taxon>Atribacteria</taxon>
        <taxon>Atribacterales</taxon>
        <taxon>Thermatribacteraceae</taxon>
        <taxon>Thermatribacter</taxon>
    </lineage>
</organism>
<dbReference type="Proteomes" id="UP001461341">
    <property type="component" value="Chromosome"/>
</dbReference>
<dbReference type="PANTHER" id="PTHR43255:SF2">
    <property type="entry name" value="HETERODISULFIDE REDUCTASE RELATED PROTEIN"/>
    <property type="match status" value="1"/>
</dbReference>
<reference evidence="5 6" key="1">
    <citation type="submission" date="2023-03" db="EMBL/GenBank/DDBJ databases">
        <title>Novel Species.</title>
        <authorList>
            <person name="Ma S."/>
        </authorList>
    </citation>
    <scope>NUCLEOTIDE SEQUENCE [LARGE SCALE GENOMIC DNA]</scope>
    <source>
        <strain evidence="5 6">B11</strain>
    </source>
</reference>
<dbReference type="SUPFAM" id="SSF46548">
    <property type="entry name" value="alpha-helical ferredoxin"/>
    <property type="match status" value="1"/>
</dbReference>
<keyword evidence="1" id="KW-0479">Metal-binding</keyword>
<keyword evidence="6" id="KW-1185">Reference proteome</keyword>
<evidence type="ECO:0000313" key="6">
    <source>
        <dbReference type="Proteomes" id="UP001461341"/>
    </source>
</evidence>
<name>A0ABZ2YG22_9BACT</name>